<proteinExistence type="predicted"/>
<gene>
    <name evidence="1" type="ORF">pVAPB1475_0841</name>
</gene>
<name>A0A1Z1UWZ6_RHOHA</name>
<dbReference type="EMBL" id="KX443397">
    <property type="protein sequence ID" value="ARX59525.1"/>
    <property type="molecule type" value="Genomic_DNA"/>
</dbReference>
<reference evidence="1" key="1">
    <citation type="journal article" date="2017" name="Genome Biol. Evol.">
        <title>Comparative Genomics of Rhodococcus equi Virulence Plasmids Indicates Host-Driven Evolution of the vap Pathogenicity Island.</title>
        <authorList>
            <person name="MacArthur I."/>
            <person name="Anastasi E."/>
            <person name="Alvarez S."/>
            <person name="Scortti M."/>
            <person name="Vazquez-Boland J.A."/>
        </authorList>
    </citation>
    <scope>NUCLEOTIDE SEQUENCE</scope>
    <source>
        <strain evidence="1">PAM1475</strain>
        <plasmid evidence="1">pVAPB1475</plasmid>
    </source>
</reference>
<sequence length="121" mass="13688">MAAAEAPPQIAVVERDGLVEPVDVRIGVEEPVLAARQHHQRLPVQLPQWSVYGDSVPQIQGVNGAEFEVEIQLLAVARVQAHEHALRRRFHPHSFPYLHLCSRPESSHCKLQYCCLHYART</sequence>
<dbReference type="AlphaFoldDB" id="A0A1Z1UWZ6"/>
<accession>A0A1Z1UWZ6</accession>
<evidence type="ECO:0000313" key="1">
    <source>
        <dbReference type="EMBL" id="ARX59525.1"/>
    </source>
</evidence>
<keyword evidence="1" id="KW-0614">Plasmid</keyword>
<organism evidence="1">
    <name type="scientific">Rhodococcus hoagii</name>
    <name type="common">Corynebacterium equii</name>
    <dbReference type="NCBI Taxonomy" id="43767"/>
    <lineage>
        <taxon>Bacteria</taxon>
        <taxon>Bacillati</taxon>
        <taxon>Actinomycetota</taxon>
        <taxon>Actinomycetes</taxon>
        <taxon>Mycobacteriales</taxon>
        <taxon>Nocardiaceae</taxon>
        <taxon>Prescottella</taxon>
    </lineage>
</organism>
<protein>
    <submittedName>
        <fullName evidence="1">Uncharacterized protein</fullName>
    </submittedName>
</protein>
<geneLocation type="plasmid" evidence="1">
    <name>pVAPB1475</name>
</geneLocation>